<dbReference type="EMBL" id="QGKW02001988">
    <property type="protein sequence ID" value="KAF2554168.1"/>
    <property type="molecule type" value="Genomic_DNA"/>
</dbReference>
<accession>A0A3N6TD03</accession>
<comment type="caution">
    <text evidence="1">The sequence shown here is derived from an EMBL/GenBank/DDBJ whole genome shotgun (WGS) entry which is preliminary data.</text>
</comment>
<proteinExistence type="predicted"/>
<organism evidence="1">
    <name type="scientific">Brassica cretica</name>
    <name type="common">Mustard</name>
    <dbReference type="NCBI Taxonomy" id="69181"/>
    <lineage>
        <taxon>Eukaryota</taxon>
        <taxon>Viridiplantae</taxon>
        <taxon>Streptophyta</taxon>
        <taxon>Embryophyta</taxon>
        <taxon>Tracheophyta</taxon>
        <taxon>Spermatophyta</taxon>
        <taxon>Magnoliopsida</taxon>
        <taxon>eudicotyledons</taxon>
        <taxon>Gunneridae</taxon>
        <taxon>Pentapetalae</taxon>
        <taxon>rosids</taxon>
        <taxon>malvids</taxon>
        <taxon>Brassicales</taxon>
        <taxon>Brassicaceae</taxon>
        <taxon>Brassiceae</taxon>
        <taxon>Brassica</taxon>
    </lineage>
</organism>
<dbReference type="EMBL" id="QGKY02002305">
    <property type="protein sequence ID" value="KAF2531340.1"/>
    <property type="molecule type" value="Genomic_DNA"/>
</dbReference>
<gene>
    <name evidence="2" type="ORF">F2Q68_00034900</name>
    <name evidence="1" type="ORF">F2Q70_00030452</name>
</gene>
<protein>
    <submittedName>
        <fullName evidence="1">Uncharacterized protein</fullName>
    </submittedName>
</protein>
<dbReference type="AlphaFoldDB" id="A0A3N6TD03"/>
<reference evidence="1" key="1">
    <citation type="submission" date="2019-12" db="EMBL/GenBank/DDBJ databases">
        <title>Genome sequencing and annotation of Brassica cretica.</title>
        <authorList>
            <person name="Studholme D.J."/>
            <person name="Sarris P.F."/>
        </authorList>
    </citation>
    <scope>NUCLEOTIDE SEQUENCE</scope>
    <source>
        <strain evidence="2">PFS-001/15</strain>
        <strain evidence="1">PFS-102/07</strain>
        <tissue evidence="1">Leaf</tissue>
    </source>
</reference>
<sequence>MVVDIRHSSFIVGYVLFIMVGNIMEIDKDTPSESDEDIEPDINIPTLRQAPRTRSGTRGVIASFSEAIEGLFAKNNTSSNLEDITSRLDKLSISGSEAKEDAPYVIHGGPKDDAILWSILPFKEMVSLFTISPLK</sequence>
<dbReference type="Proteomes" id="UP000712281">
    <property type="component" value="Unassembled WGS sequence"/>
</dbReference>
<evidence type="ECO:0000313" key="2">
    <source>
        <dbReference type="EMBL" id="KAF2554168.1"/>
    </source>
</evidence>
<name>A0A3N6TD03_BRACR</name>
<evidence type="ECO:0000313" key="1">
    <source>
        <dbReference type="EMBL" id="KAF2531340.1"/>
    </source>
</evidence>